<reference evidence="3 4" key="1">
    <citation type="journal article" date="2017" name="Int. J. Syst. Evol. Microbiol.">
        <title>Oleiagrimonas citrea sp. nov., a marine bacterium isolated from tidal flat sediment and emended description of the genus Oleiagrimonas Fang et al. 2015 and Oleiagrimonas soli.</title>
        <authorList>
            <person name="Yang S.H."/>
            <person name="Seo H.S."/>
            <person name="Seong C.N."/>
            <person name="Kwon K.K."/>
        </authorList>
    </citation>
    <scope>NUCLEOTIDE SEQUENCE [LARGE SCALE GENOMIC DNA]</scope>
    <source>
        <strain evidence="3 4">MEBiC09124</strain>
    </source>
</reference>
<comment type="caution">
    <text evidence="3">The sequence shown here is derived from an EMBL/GenBank/DDBJ whole genome shotgun (WGS) entry which is preliminary data.</text>
</comment>
<dbReference type="SUPFAM" id="SSF56059">
    <property type="entry name" value="Glutathione synthetase ATP-binding domain-like"/>
    <property type="match status" value="1"/>
</dbReference>
<organism evidence="3 4">
    <name type="scientific">Oleiagrimonas citrea</name>
    <dbReference type="NCBI Taxonomy" id="1665687"/>
    <lineage>
        <taxon>Bacteria</taxon>
        <taxon>Pseudomonadati</taxon>
        <taxon>Pseudomonadota</taxon>
        <taxon>Gammaproteobacteria</taxon>
        <taxon>Lysobacterales</taxon>
        <taxon>Rhodanobacteraceae</taxon>
        <taxon>Oleiagrimonas</taxon>
    </lineage>
</organism>
<dbReference type="SUPFAM" id="SSF51735">
    <property type="entry name" value="NAD(P)-binding Rossmann-fold domains"/>
    <property type="match status" value="1"/>
</dbReference>
<feature type="domain" description="ATP-grasp" evidence="2">
    <location>
        <begin position="118"/>
        <end position="296"/>
    </location>
</feature>
<dbReference type="AlphaFoldDB" id="A0A846ZND2"/>
<evidence type="ECO:0000313" key="4">
    <source>
        <dbReference type="Proteomes" id="UP000541636"/>
    </source>
</evidence>
<dbReference type="Proteomes" id="UP000541636">
    <property type="component" value="Unassembled WGS sequence"/>
</dbReference>
<dbReference type="Gene3D" id="3.40.50.20">
    <property type="match status" value="1"/>
</dbReference>
<dbReference type="EMBL" id="JAAZQD010000005">
    <property type="protein sequence ID" value="NKZ39795.1"/>
    <property type="molecule type" value="Genomic_DNA"/>
</dbReference>
<dbReference type="GO" id="GO:0005524">
    <property type="term" value="F:ATP binding"/>
    <property type="evidence" value="ECO:0007669"/>
    <property type="project" value="UniProtKB-UniRule"/>
</dbReference>
<sequence>MRSVLILGARSPVALDHARRFAAQGWRVVVADSVPCRITRWSRGVHASESLPSARGDLHAYAKALNRIIAIHRIDLVLPTCEEVFYVARCRARLPQDVRVVAPPFDTLAMLHSKWRFLDAARDCGIHVPDSALVDDIDEARAWAAGRPVVLKPEFSRFGVHVRRYPEGIPDRAARFATQQKWVVQAYCRGEERCSYSVVDRGRLLAHVTYRPVYRIRGSSGYVFQACKAPEIEAFVRTFARKTACTGQLSFDWMSAEPNQYAVLECNPRAVSGVHLFARDAALPAALMGETDTCVQPDFSSLRMIGPVMLAAALSPSLRTVPLRQWWRDLRAARDVLGVEGDRCPLLGGLADLASYAGLAARQRCSMREASTRDTEWDGERMEWP</sequence>
<evidence type="ECO:0000259" key="2">
    <source>
        <dbReference type="PROSITE" id="PS50975"/>
    </source>
</evidence>
<dbReference type="InterPro" id="IPR036291">
    <property type="entry name" value="NAD(P)-bd_dom_sf"/>
</dbReference>
<proteinExistence type="predicted"/>
<accession>A0A846ZND2</accession>
<keyword evidence="4" id="KW-1185">Reference proteome</keyword>
<evidence type="ECO:0000313" key="3">
    <source>
        <dbReference type="EMBL" id="NKZ39795.1"/>
    </source>
</evidence>
<dbReference type="InterPro" id="IPR011761">
    <property type="entry name" value="ATP-grasp"/>
</dbReference>
<gene>
    <name evidence="3" type="ORF">HF690_12635</name>
</gene>
<dbReference type="GO" id="GO:0046872">
    <property type="term" value="F:metal ion binding"/>
    <property type="evidence" value="ECO:0007669"/>
    <property type="project" value="InterPro"/>
</dbReference>
<keyword evidence="1" id="KW-0067">ATP-binding</keyword>
<dbReference type="PROSITE" id="PS50975">
    <property type="entry name" value="ATP_GRASP"/>
    <property type="match status" value="1"/>
</dbReference>
<keyword evidence="1" id="KW-0547">Nucleotide-binding</keyword>
<evidence type="ECO:0000256" key="1">
    <source>
        <dbReference type="PROSITE-ProRule" id="PRU00409"/>
    </source>
</evidence>
<protein>
    <submittedName>
        <fullName evidence="3">ATP-grasp domain-containing protein</fullName>
    </submittedName>
</protein>
<name>A0A846ZND2_9GAMM</name>
<dbReference type="Gene3D" id="3.30.470.20">
    <property type="entry name" value="ATP-grasp fold, B domain"/>
    <property type="match status" value="1"/>
</dbReference>
<dbReference type="RefSeq" id="WP_168609699.1">
    <property type="nucleotide sequence ID" value="NZ_JAAZQD010000005.1"/>
</dbReference>